<organism evidence="2 3">
    <name type="scientific">Lasiodiplodia theobromae</name>
    <dbReference type="NCBI Taxonomy" id="45133"/>
    <lineage>
        <taxon>Eukaryota</taxon>
        <taxon>Fungi</taxon>
        <taxon>Dikarya</taxon>
        <taxon>Ascomycota</taxon>
        <taxon>Pezizomycotina</taxon>
        <taxon>Dothideomycetes</taxon>
        <taxon>Dothideomycetes incertae sedis</taxon>
        <taxon>Botryosphaeriales</taxon>
        <taxon>Botryosphaeriaceae</taxon>
        <taxon>Lasiodiplodia</taxon>
    </lineage>
</organism>
<dbReference type="AlphaFoldDB" id="A0A8H7M9N0"/>
<keyword evidence="1" id="KW-1133">Transmembrane helix</keyword>
<keyword evidence="1" id="KW-0812">Transmembrane</keyword>
<accession>A0A8H7M9N0</accession>
<evidence type="ECO:0000313" key="2">
    <source>
        <dbReference type="EMBL" id="KAF9629003.1"/>
    </source>
</evidence>
<keyword evidence="1" id="KW-0472">Membrane</keyword>
<evidence type="ECO:0000313" key="3">
    <source>
        <dbReference type="Proteomes" id="UP000627934"/>
    </source>
</evidence>
<proteinExistence type="predicted"/>
<dbReference type="EMBL" id="MDYX01000024">
    <property type="protein sequence ID" value="KAF9629003.1"/>
    <property type="molecule type" value="Genomic_DNA"/>
</dbReference>
<protein>
    <submittedName>
        <fullName evidence="2">Uncharacterized protein</fullName>
    </submittedName>
</protein>
<dbReference type="Proteomes" id="UP000627934">
    <property type="component" value="Unassembled WGS sequence"/>
</dbReference>
<evidence type="ECO:0000256" key="1">
    <source>
        <dbReference type="SAM" id="Phobius"/>
    </source>
</evidence>
<sequence>MRFINNGPVLSAFDLWSGGHWYRNSLIYTLLILLVCTTSISQFTSTLLLWDIENGNVLGFPVEKDLDASFSMNDYMEHFRTLLTQAPNYWASTPSTYNTFAEWSISADALSDNAVDTGPTIRALLPITSDNDLLELEEYNGTASLFDARVSCVRPTIKDAAFNFDLQVLENFTGTLFPGSVPEVIERNSVLMLFWTRSPGENQTSSNRSGGFDIVEKGPWLEYTIRDTGDTWSVSACFDALYGQNFYFRPWHDQDFRISAKRESKTRSRLDPAPKWDTILNQFDTKELRNQLGSSLEEKASRDILIMDYESIQAAKEARTSSWSPERNCTFRPATHGIWWYPNTSWPDLPPADSNTDCQQLNASTRIKHDFLHESIWTHFSNPYSLVGLGTNSTYSPTASSAEMGFTSSTLHPILTALAIDILAETDNPALAWQAIFTCVIRNAYYDISSYFTTRERVTTTSLLSPQRPVRYRGLGIVLVNIVLHHVLVLVMLYWFCAGTRYTLLGNCWQSIAQLRAAELEGAFGNATLETDKDVKRRISRSEGTSKGLRFRVMPQAGSDRVCLCRVGG</sequence>
<name>A0A8H7M9N0_9PEZI</name>
<feature type="transmembrane region" description="Helical" evidence="1">
    <location>
        <begin position="475"/>
        <end position="496"/>
    </location>
</feature>
<reference evidence="2" key="2">
    <citation type="journal article" date="2018" name="DNA Res.">
        <title>Comparative genome and transcriptome analyses reveal adaptations to opportunistic infections in woody plant degrading pathogens of Botryosphaeriaceae.</title>
        <authorList>
            <person name="Yan J.Y."/>
            <person name="Zhao W.S."/>
            <person name="Chen Z."/>
            <person name="Xing Q.K."/>
            <person name="Zhang W."/>
            <person name="Chethana K.W.T."/>
            <person name="Xue M.F."/>
            <person name="Xu J.P."/>
            <person name="Phillips A.J.L."/>
            <person name="Wang Y."/>
            <person name="Liu J.H."/>
            <person name="Liu M."/>
            <person name="Zhou Y."/>
            <person name="Jayawardena R.S."/>
            <person name="Manawasinghe I.S."/>
            <person name="Huang J.B."/>
            <person name="Qiao G.H."/>
            <person name="Fu C.Y."/>
            <person name="Guo F.F."/>
            <person name="Dissanayake A.J."/>
            <person name="Peng Y.L."/>
            <person name="Hyde K.D."/>
            <person name="Li X.H."/>
        </authorList>
    </citation>
    <scope>NUCLEOTIDE SEQUENCE</scope>
    <source>
        <strain evidence="2">CSS-01s</strain>
    </source>
</reference>
<reference evidence="2" key="1">
    <citation type="submission" date="2016-08" db="EMBL/GenBank/DDBJ databases">
        <authorList>
            <person name="Yan J."/>
        </authorList>
    </citation>
    <scope>NUCLEOTIDE SEQUENCE</scope>
    <source>
        <strain evidence="2">CSS-01s</strain>
    </source>
</reference>
<gene>
    <name evidence="2" type="ORF">BFW01_g10206</name>
</gene>
<comment type="caution">
    <text evidence="2">The sequence shown here is derived from an EMBL/GenBank/DDBJ whole genome shotgun (WGS) entry which is preliminary data.</text>
</comment>